<proteinExistence type="inferred from homology"/>
<evidence type="ECO:0000256" key="8">
    <source>
        <dbReference type="SAM" id="MobiDB-lite"/>
    </source>
</evidence>
<evidence type="ECO:0000256" key="7">
    <source>
        <dbReference type="PROSITE-ProRule" id="PRU01313"/>
    </source>
</evidence>
<comment type="subcellular location">
    <subcellularLocation>
        <location evidence="1 7">Nucleus</location>
    </subcellularLocation>
</comment>
<protein>
    <recommendedName>
        <fullName evidence="9">Grh/CP2 DB domain-containing protein</fullName>
    </recommendedName>
</protein>
<dbReference type="PANTHER" id="PTHR11037:SF12">
    <property type="entry name" value="GRH_CP2 DB DOMAIN-CONTAINING PROTEIN"/>
    <property type="match status" value="1"/>
</dbReference>
<evidence type="ECO:0000259" key="9">
    <source>
        <dbReference type="PROSITE" id="PS51968"/>
    </source>
</evidence>
<evidence type="ECO:0000313" key="11">
    <source>
        <dbReference type="Proteomes" id="UP000694541"/>
    </source>
</evidence>
<feature type="region of interest" description="Disordered" evidence="8">
    <location>
        <begin position="1"/>
        <end position="61"/>
    </location>
</feature>
<feature type="compositionally biased region" description="Low complexity" evidence="8">
    <location>
        <begin position="132"/>
        <end position="155"/>
    </location>
</feature>
<feature type="compositionally biased region" description="Polar residues" evidence="8">
    <location>
        <begin position="77"/>
        <end position="93"/>
    </location>
</feature>
<evidence type="ECO:0000256" key="6">
    <source>
        <dbReference type="ARBA" id="ARBA00023242"/>
    </source>
</evidence>
<feature type="compositionally biased region" description="Low complexity" evidence="8">
    <location>
        <begin position="37"/>
        <end position="61"/>
    </location>
</feature>
<keyword evidence="5" id="KW-0804">Transcription</keyword>
<dbReference type="InterPro" id="IPR041418">
    <property type="entry name" value="SAM_3"/>
</dbReference>
<dbReference type="InterPro" id="IPR013761">
    <property type="entry name" value="SAM/pointed_sf"/>
</dbReference>
<evidence type="ECO:0000256" key="5">
    <source>
        <dbReference type="ARBA" id="ARBA00023163"/>
    </source>
</evidence>
<dbReference type="SUPFAM" id="SSF47769">
    <property type="entry name" value="SAM/Pointed domain"/>
    <property type="match status" value="1"/>
</dbReference>
<evidence type="ECO:0000256" key="2">
    <source>
        <dbReference type="ARBA" id="ARBA00010852"/>
    </source>
</evidence>
<organism evidence="10 11">
    <name type="scientific">Accipiter nisus</name>
    <name type="common">Eurasian sparrowhawk</name>
    <dbReference type="NCBI Taxonomy" id="211598"/>
    <lineage>
        <taxon>Eukaryota</taxon>
        <taxon>Metazoa</taxon>
        <taxon>Chordata</taxon>
        <taxon>Craniata</taxon>
        <taxon>Vertebrata</taxon>
        <taxon>Euteleostomi</taxon>
        <taxon>Archelosauria</taxon>
        <taxon>Archosauria</taxon>
        <taxon>Dinosauria</taxon>
        <taxon>Saurischia</taxon>
        <taxon>Theropoda</taxon>
        <taxon>Coelurosauria</taxon>
        <taxon>Aves</taxon>
        <taxon>Neognathae</taxon>
        <taxon>Neoaves</taxon>
        <taxon>Telluraves</taxon>
        <taxon>Accipitrimorphae</taxon>
        <taxon>Accipitriformes</taxon>
        <taxon>Accipitridae</taxon>
        <taxon>Accipitrinae</taxon>
        <taxon>Accipiter</taxon>
    </lineage>
</organism>
<dbReference type="Ensembl" id="ENSANIT00000023172.1">
    <property type="protein sequence ID" value="ENSANIP00000022429.1"/>
    <property type="gene ID" value="ENSANIG00000015268.1"/>
</dbReference>
<comment type="similarity">
    <text evidence="2">Belongs to the grh/CP2 family. CP2 subfamily.</text>
</comment>
<name>A0A8B9S0H7_9AVES</name>
<feature type="region of interest" description="Disordered" evidence="8">
    <location>
        <begin position="308"/>
        <end position="328"/>
    </location>
</feature>
<keyword evidence="3" id="KW-0805">Transcription regulation</keyword>
<dbReference type="PANTHER" id="PTHR11037">
    <property type="entry name" value="TRANSCRIPTION FACTOR CP2"/>
    <property type="match status" value="1"/>
</dbReference>
<evidence type="ECO:0000256" key="4">
    <source>
        <dbReference type="ARBA" id="ARBA00023125"/>
    </source>
</evidence>
<feature type="region of interest" description="Disordered" evidence="8">
    <location>
        <begin position="77"/>
        <end position="179"/>
    </location>
</feature>
<dbReference type="Pfam" id="PF18016">
    <property type="entry name" value="SAM_3"/>
    <property type="match status" value="1"/>
</dbReference>
<keyword evidence="6 7" id="KW-0539">Nucleus</keyword>
<reference evidence="10" key="2">
    <citation type="submission" date="2025-09" db="UniProtKB">
        <authorList>
            <consortium name="Ensembl"/>
        </authorList>
    </citation>
    <scope>IDENTIFICATION</scope>
</reference>
<dbReference type="InterPro" id="IPR040167">
    <property type="entry name" value="TF_CP2-like"/>
</dbReference>
<dbReference type="InterPro" id="IPR007604">
    <property type="entry name" value="CP2"/>
</dbReference>
<dbReference type="PROSITE" id="PS51968">
    <property type="entry name" value="GRH_CP2_DB"/>
    <property type="match status" value="1"/>
</dbReference>
<sequence length="584" mass="62283">PQFSPSPVLVQPQSSPSSAPVQPQLSLSSAPIQHQFSLSSAPVQPQSSSSSAPVQLQFSPSAASAQPQLSLNLASVQPQFSTSSAPVQPQCSLSSAPIQPQCSPSPASAQPQFSPSSAPVQPQFSLSSAPIQPQFSPSPVLVQPQSSPSSAPVQPHLSTGREAVAVGSARSRGWRRGPDPAAQSVVRVVFHDRRLQYSEQQQLEGWRWSRPGDRILDIDIPLSVGILEPQIHPTLLNTVEFLWDPSRRTSVFVQVHCISTEFTLRKNGGEKGVPFRIQIDTFGAGGKGDPPEHLHSASCLIKVFKPKGADRKQKTDREKVEKQPALEREKFQPAYENTVLAECAPWPDTLGAPHSPPGTPGLPSPHSFKLLSPERACASPACAAESPAESAGEALSPCASPLETQQWLHKCRFSAYARIFANFAGADLLKLSRRDLIQICGAPDGIRLCNALTGRCPRPRLTLYVSREPAGGAEGAEDGCSGTWVGAGAVLGRRVPAHCPVPELSAGLYQEVQLEELTTAELTGKLAELLGLPAGQILRVSRQGPSGIHILVSDAMIRNLLDETCFVVAVGKAPGPEGYHLVLR</sequence>
<dbReference type="GO" id="GO:0005634">
    <property type="term" value="C:nucleus"/>
    <property type="evidence" value="ECO:0007669"/>
    <property type="project" value="UniProtKB-SubCell"/>
</dbReference>
<dbReference type="AlphaFoldDB" id="A0A8B9S0H7"/>
<keyword evidence="11" id="KW-1185">Reference proteome</keyword>
<evidence type="ECO:0000256" key="3">
    <source>
        <dbReference type="ARBA" id="ARBA00023015"/>
    </source>
</evidence>
<feature type="compositionally biased region" description="Low complexity" evidence="8">
    <location>
        <begin position="94"/>
        <end position="123"/>
    </location>
</feature>
<dbReference type="InterPro" id="IPR057520">
    <property type="entry name" value="GRHL1/CP2_C"/>
</dbReference>
<keyword evidence="4 7" id="KW-0238">DNA-binding</keyword>
<accession>A0A8B9S0H7</accession>
<dbReference type="Pfam" id="PF25416">
    <property type="entry name" value="GRHL1_C"/>
    <property type="match status" value="1"/>
</dbReference>
<dbReference type="Pfam" id="PF04516">
    <property type="entry name" value="CP2"/>
    <property type="match status" value="1"/>
</dbReference>
<dbReference type="Proteomes" id="UP000694541">
    <property type="component" value="Unplaced"/>
</dbReference>
<reference evidence="10" key="1">
    <citation type="submission" date="2025-08" db="UniProtKB">
        <authorList>
            <consortium name="Ensembl"/>
        </authorList>
    </citation>
    <scope>IDENTIFICATION</scope>
</reference>
<feature type="domain" description="Grh/CP2 DB" evidence="9">
    <location>
        <begin position="116"/>
        <end position="366"/>
    </location>
</feature>
<dbReference type="GO" id="GO:0000978">
    <property type="term" value="F:RNA polymerase II cis-regulatory region sequence-specific DNA binding"/>
    <property type="evidence" value="ECO:0007669"/>
    <property type="project" value="TreeGrafter"/>
</dbReference>
<evidence type="ECO:0000313" key="10">
    <source>
        <dbReference type="Ensembl" id="ENSANIP00000022429.1"/>
    </source>
</evidence>
<evidence type="ECO:0000256" key="1">
    <source>
        <dbReference type="ARBA" id="ARBA00004123"/>
    </source>
</evidence>
<dbReference type="Gene3D" id="1.10.150.50">
    <property type="entry name" value="Transcription Factor, Ets-1"/>
    <property type="match status" value="1"/>
</dbReference>
<feature type="compositionally biased region" description="Low complexity" evidence="8">
    <location>
        <begin position="1"/>
        <end position="29"/>
    </location>
</feature>
<dbReference type="GO" id="GO:0001228">
    <property type="term" value="F:DNA-binding transcription activator activity, RNA polymerase II-specific"/>
    <property type="evidence" value="ECO:0007669"/>
    <property type="project" value="TreeGrafter"/>
</dbReference>